<dbReference type="AlphaFoldDB" id="A0A2N5UBM4"/>
<comment type="caution">
    <text evidence="2">The sequence shown here is derived from an EMBL/GenBank/DDBJ whole genome shotgun (WGS) entry which is preliminary data.</text>
</comment>
<keyword evidence="1" id="KW-0732">Signal</keyword>
<reference evidence="2 3" key="1">
    <citation type="submission" date="2017-11" db="EMBL/GenBank/DDBJ databases">
        <title>De novo assembly and phasing of dikaryotic genomes from two isolates of Puccinia coronata f. sp. avenae, the causal agent of oat crown rust.</title>
        <authorList>
            <person name="Miller M.E."/>
            <person name="Zhang Y."/>
            <person name="Omidvar V."/>
            <person name="Sperschneider J."/>
            <person name="Schwessinger B."/>
            <person name="Raley C."/>
            <person name="Palmer J.M."/>
            <person name="Garnica D."/>
            <person name="Upadhyaya N."/>
            <person name="Rathjen J."/>
            <person name="Taylor J.M."/>
            <person name="Park R.F."/>
            <person name="Dodds P.N."/>
            <person name="Hirsch C.D."/>
            <person name="Kianian S.F."/>
            <person name="Figueroa M."/>
        </authorList>
    </citation>
    <scope>NUCLEOTIDE SEQUENCE [LARGE SCALE GENOMIC DNA]</scope>
    <source>
        <strain evidence="2">12SD80</strain>
    </source>
</reference>
<proteinExistence type="predicted"/>
<sequence>MIASSLAVLCALSFYSFSYVVATEHTGCYNFYLKKDKCVPAANDPKIRACPNITAPGQTFKFQGPQPHSGKLTKRYDTALPPYPIGSLGGRGPVCRKYDSDNEFAVCLYNGPDHRHHAPAYAGWLNEGKKSNCGKRVYVMRGGEHPDKANTQYATVVEGCDFPTKDWSVGCAQIGLSNKLFAALKPTKKESDQGFLDGSLIWNFDSDNGQHTQQGPV</sequence>
<evidence type="ECO:0000313" key="3">
    <source>
        <dbReference type="Proteomes" id="UP000235392"/>
    </source>
</evidence>
<dbReference type="EMBL" id="PGCI01000184">
    <property type="protein sequence ID" value="PLW35102.1"/>
    <property type="molecule type" value="Genomic_DNA"/>
</dbReference>
<organism evidence="2 3">
    <name type="scientific">Puccinia coronata f. sp. avenae</name>
    <dbReference type="NCBI Taxonomy" id="200324"/>
    <lineage>
        <taxon>Eukaryota</taxon>
        <taxon>Fungi</taxon>
        <taxon>Dikarya</taxon>
        <taxon>Basidiomycota</taxon>
        <taxon>Pucciniomycotina</taxon>
        <taxon>Pucciniomycetes</taxon>
        <taxon>Pucciniales</taxon>
        <taxon>Pucciniaceae</taxon>
        <taxon>Puccinia</taxon>
    </lineage>
</organism>
<feature type="chain" id="PRO_5014846821" description="Secreted protein" evidence="1">
    <location>
        <begin position="23"/>
        <end position="217"/>
    </location>
</feature>
<accession>A0A2N5UBM4</accession>
<gene>
    <name evidence="2" type="ORF">PCASD_13004</name>
</gene>
<name>A0A2N5UBM4_9BASI</name>
<evidence type="ECO:0000313" key="2">
    <source>
        <dbReference type="EMBL" id="PLW35102.1"/>
    </source>
</evidence>
<evidence type="ECO:0008006" key="4">
    <source>
        <dbReference type="Google" id="ProtNLM"/>
    </source>
</evidence>
<evidence type="ECO:0000256" key="1">
    <source>
        <dbReference type="SAM" id="SignalP"/>
    </source>
</evidence>
<feature type="signal peptide" evidence="1">
    <location>
        <begin position="1"/>
        <end position="22"/>
    </location>
</feature>
<protein>
    <recommendedName>
        <fullName evidence="4">Secreted protein</fullName>
    </recommendedName>
</protein>
<dbReference type="Proteomes" id="UP000235392">
    <property type="component" value="Unassembled WGS sequence"/>
</dbReference>